<proteinExistence type="predicted"/>
<gene>
    <name evidence="1" type="ordered locus">KNP414_05970</name>
</gene>
<dbReference type="EMBL" id="CP002869">
    <property type="protein sequence ID" value="AEI44494.1"/>
    <property type="molecule type" value="Genomic_DNA"/>
</dbReference>
<accession>F8FC93</accession>
<evidence type="ECO:0000313" key="2">
    <source>
        <dbReference type="Proteomes" id="UP000006620"/>
    </source>
</evidence>
<protein>
    <submittedName>
        <fullName evidence="1">Linear gramicidin synthetase subunit D</fullName>
    </submittedName>
</protein>
<reference evidence="2" key="1">
    <citation type="submission" date="2011-06" db="EMBL/GenBank/DDBJ databases">
        <title>Complete genome sequence of Paenibacillus mucilaginosus KNP414.</title>
        <authorList>
            <person name="Wang J."/>
            <person name="Hu S."/>
            <person name="Hu X."/>
            <person name="Zhang B."/>
            <person name="Dong D."/>
            <person name="Zhang S."/>
            <person name="Zhao K."/>
            <person name="Wu D."/>
        </authorList>
    </citation>
    <scope>NUCLEOTIDE SEQUENCE [LARGE SCALE GENOMIC DNA]</scope>
    <source>
        <strain evidence="2">KNP414</strain>
    </source>
</reference>
<name>F8FC93_PAEMK</name>
<dbReference type="KEGG" id="pms:KNP414_05970"/>
<sequence length="57" mass="6378">MVGQLNNALVLRISLVGESTFAELRKSTRRMAFGAFAHQDIPFEKQVEELRSAGDEL</sequence>
<dbReference type="Gene3D" id="3.30.559.30">
    <property type="entry name" value="Nonribosomal peptide synthetase, condensation domain"/>
    <property type="match status" value="1"/>
</dbReference>
<evidence type="ECO:0000313" key="1">
    <source>
        <dbReference type="EMBL" id="AEI44494.1"/>
    </source>
</evidence>
<dbReference type="PATRIC" id="fig|1036673.3.peg.5555"/>
<dbReference type="HOGENOM" id="CLU_2992421_0_0_9"/>
<reference evidence="1 2" key="2">
    <citation type="journal article" date="2013" name="Genome Announc.">
        <title>Genome Sequence of Growth-Improving Paenibacillus mucilaginosus Strain KNP414.</title>
        <authorList>
            <person name="Lu J.J."/>
            <person name="Wang J.F."/>
            <person name="Hu X.F."/>
        </authorList>
    </citation>
    <scope>NUCLEOTIDE SEQUENCE [LARGE SCALE GENOMIC DNA]</scope>
    <source>
        <strain evidence="1 2">KNP414</strain>
    </source>
</reference>
<dbReference type="AlphaFoldDB" id="F8FC93"/>
<organism evidence="1 2">
    <name type="scientific">Paenibacillus mucilaginosus (strain KNP414)</name>
    <dbReference type="NCBI Taxonomy" id="1036673"/>
    <lineage>
        <taxon>Bacteria</taxon>
        <taxon>Bacillati</taxon>
        <taxon>Bacillota</taxon>
        <taxon>Bacilli</taxon>
        <taxon>Bacillales</taxon>
        <taxon>Paenibacillaceae</taxon>
        <taxon>Paenibacillus</taxon>
    </lineage>
</organism>
<dbReference type="Proteomes" id="UP000006620">
    <property type="component" value="Chromosome"/>
</dbReference>
<dbReference type="SUPFAM" id="SSF52777">
    <property type="entry name" value="CoA-dependent acyltransferases"/>
    <property type="match status" value="1"/>
</dbReference>